<evidence type="ECO:0000313" key="4">
    <source>
        <dbReference type="Proteomes" id="UP000095280"/>
    </source>
</evidence>
<evidence type="ECO:0000256" key="1">
    <source>
        <dbReference type="PROSITE-ProRule" id="PRU00042"/>
    </source>
</evidence>
<dbReference type="GO" id="GO:0008270">
    <property type="term" value="F:zinc ion binding"/>
    <property type="evidence" value="ECO:0007669"/>
    <property type="project" value="UniProtKB-KW"/>
</dbReference>
<feature type="region of interest" description="Disordered" evidence="2">
    <location>
        <begin position="25"/>
        <end position="50"/>
    </location>
</feature>
<dbReference type="AlphaFoldDB" id="A0A1I8F8J6"/>
<reference evidence="5" key="1">
    <citation type="submission" date="2016-11" db="UniProtKB">
        <authorList>
            <consortium name="WormBaseParasite"/>
        </authorList>
    </citation>
    <scope>IDENTIFICATION</scope>
</reference>
<dbReference type="Proteomes" id="UP000095280">
    <property type="component" value="Unplaced"/>
</dbReference>
<dbReference type="WBParaSite" id="maker-unitig_23281-snap-gene-0.2-mRNA-1">
    <property type="protein sequence ID" value="maker-unitig_23281-snap-gene-0.2-mRNA-1"/>
    <property type="gene ID" value="maker-unitig_23281-snap-gene-0.2"/>
</dbReference>
<protein>
    <submittedName>
        <fullName evidence="5">C2H2-type domain-containing protein</fullName>
    </submittedName>
</protein>
<dbReference type="PROSITE" id="PS00028">
    <property type="entry name" value="ZINC_FINGER_C2H2_1"/>
    <property type="match status" value="1"/>
</dbReference>
<feature type="domain" description="C2H2-type" evidence="3">
    <location>
        <begin position="474"/>
        <end position="498"/>
    </location>
</feature>
<keyword evidence="1" id="KW-0479">Metal-binding</keyword>
<name>A0A1I8F8J6_9PLAT</name>
<evidence type="ECO:0000313" key="5">
    <source>
        <dbReference type="WBParaSite" id="maker-unitig_23281-snap-gene-0.2-mRNA-1"/>
    </source>
</evidence>
<keyword evidence="4" id="KW-1185">Reference proteome</keyword>
<feature type="region of interest" description="Disordered" evidence="2">
    <location>
        <begin position="173"/>
        <end position="230"/>
    </location>
</feature>
<accession>A0A1I8F8J6</accession>
<evidence type="ECO:0000256" key="2">
    <source>
        <dbReference type="SAM" id="MobiDB-lite"/>
    </source>
</evidence>
<dbReference type="PROSITE" id="PS50157">
    <property type="entry name" value="ZINC_FINGER_C2H2_2"/>
    <property type="match status" value="1"/>
</dbReference>
<evidence type="ECO:0000259" key="3">
    <source>
        <dbReference type="PROSITE" id="PS50157"/>
    </source>
</evidence>
<organism evidence="4 5">
    <name type="scientific">Macrostomum lignano</name>
    <dbReference type="NCBI Taxonomy" id="282301"/>
    <lineage>
        <taxon>Eukaryota</taxon>
        <taxon>Metazoa</taxon>
        <taxon>Spiralia</taxon>
        <taxon>Lophotrochozoa</taxon>
        <taxon>Platyhelminthes</taxon>
        <taxon>Rhabditophora</taxon>
        <taxon>Macrostomorpha</taxon>
        <taxon>Macrostomida</taxon>
        <taxon>Macrostomidae</taxon>
        <taxon>Macrostomum</taxon>
    </lineage>
</organism>
<sequence length="744" mass="80714">LGIRRLRINFRNLYLPSPTSTSGAYIGDDSGGCRRKRAASTPRERPRKPPDLALASFQRLLHTGPAAQRRCDRLVRTAAISASSGCSLPAAPNCWPPSAEFASLPRAPTAACCCQGADRMRGPHIKRQRPSGPFSGSDPADTFKCAQCADQLESRQAVLRHVALHGHRALPEKRPKMTAPPAGCGCGQRRARHPGPLTDGRVRPRPPAAVGPDSARRPGTGHSQFKAQRRLSREARKLFQHSRSRPSRRLPVRKLAAFPVVTLGPSEQLSVCLQCTAWTAGVVAQNETQRQKRTGHYSFQTVQHRSAAGAGRPPTSASHISRFSHENFASLVDDRFAPGRWAAAGQELPYLRVRLCPNAAGRVTPGSAHPLAEESAAADMASRSLQLAVASRISACRTASISAGCLLSASSACRSSVYLTCLLCPSRLRFASDLRAAFLTRRIAGRVRCARSPSHLPADGRPACAGICRLCYHPHCSLCDRCFPSEAQLRRHRDADHSTTTLPPPVKRRRRSIVDFGAAATQTRDTGDDRSAVFASRVAASSSACRPLTVASFGSAAGEQLAGFCNNYSTFCCSSSPRLVGAVVGRHRHRGQRLQLRLDDRFARFRRTCGMTETRRSPCPRGVFISFLRRWTGCCGIGLKLQRPSCGCCCDCRCLEERFRCCPLQILAVAGLLLEAAKATSMERQLSLPLQLLVLLLPPPLLLPWLCCPAAWRCTAEPDPSCLGGPHQQSLCSFSEEQGLSLIG</sequence>
<dbReference type="SMART" id="SM00355">
    <property type="entry name" value="ZnF_C2H2"/>
    <property type="match status" value="2"/>
</dbReference>
<keyword evidence="1" id="KW-0863">Zinc-finger</keyword>
<keyword evidence="1" id="KW-0862">Zinc</keyword>
<proteinExistence type="predicted"/>
<dbReference type="InterPro" id="IPR013087">
    <property type="entry name" value="Znf_C2H2_type"/>
</dbReference>